<dbReference type="Pfam" id="PF00293">
    <property type="entry name" value="NUDIX"/>
    <property type="match status" value="1"/>
</dbReference>
<dbReference type="PROSITE" id="PS51462">
    <property type="entry name" value="NUDIX"/>
    <property type="match status" value="1"/>
</dbReference>
<dbReference type="InterPro" id="IPR015797">
    <property type="entry name" value="NUDIX_hydrolase-like_dom_sf"/>
</dbReference>
<dbReference type="PROSITE" id="PS00893">
    <property type="entry name" value="NUDIX_BOX"/>
    <property type="match status" value="1"/>
</dbReference>
<reference evidence="3 4" key="1">
    <citation type="submission" date="2017-07" db="EMBL/GenBank/DDBJ databases">
        <title>Isolation and whole genome analysis of endospore-forming bacteria from heroin.</title>
        <authorList>
            <person name="Kalinowski J."/>
            <person name="Ahrens B."/>
            <person name="Al-Dilaimi A."/>
            <person name="Winkler A."/>
            <person name="Wibberg D."/>
            <person name="Schleenbecker U."/>
            <person name="Ruckert C."/>
            <person name="Wolfel R."/>
            <person name="Grass G."/>
        </authorList>
    </citation>
    <scope>NUCLEOTIDE SEQUENCE [LARGE SCALE GENOMIC DNA]</scope>
    <source>
        <strain evidence="3 4">7509</strain>
    </source>
</reference>
<evidence type="ECO:0000259" key="2">
    <source>
        <dbReference type="PROSITE" id="PS51462"/>
    </source>
</evidence>
<dbReference type="AlphaFoldDB" id="A0A268HDM9"/>
<evidence type="ECO:0000313" key="3">
    <source>
        <dbReference type="EMBL" id="PAE07979.1"/>
    </source>
</evidence>
<dbReference type="InterPro" id="IPR020084">
    <property type="entry name" value="NUDIX_hydrolase_CS"/>
</dbReference>
<proteinExistence type="predicted"/>
<dbReference type="EMBL" id="NPBH01000030">
    <property type="protein sequence ID" value="PAE07979.1"/>
    <property type="molecule type" value="Genomic_DNA"/>
</dbReference>
<evidence type="ECO:0000313" key="4">
    <source>
        <dbReference type="Proteomes" id="UP000216475"/>
    </source>
</evidence>
<feature type="domain" description="Nudix hydrolase" evidence="2">
    <location>
        <begin position="8"/>
        <end position="146"/>
    </location>
</feature>
<dbReference type="CDD" id="cd04663">
    <property type="entry name" value="NUDIX_Hydrolase"/>
    <property type="match status" value="1"/>
</dbReference>
<protein>
    <recommendedName>
        <fullName evidence="2">Nudix hydrolase domain-containing protein</fullName>
    </recommendedName>
</protein>
<keyword evidence="1" id="KW-0378">Hydrolase</keyword>
<dbReference type="GO" id="GO:0016787">
    <property type="term" value="F:hydrolase activity"/>
    <property type="evidence" value="ECO:0007669"/>
    <property type="project" value="UniProtKB-KW"/>
</dbReference>
<sequence length="153" mass="17470">MRWDNLVEKVLAYIISIRNNTYQMLVHEHKDIPEAGLQVPGGTVDPEEDLVTALQREIYEESGLCNLPVGELVASAPFLHPDKQELQLRHFYLIQTKQQHPATWEHHVLGNGVDNGLVFRYTWYDLTSIPPLAASQDQFLHLVGKIIQAHPRS</sequence>
<name>A0A268HDM9_9BACI</name>
<organism evidence="3 4">
    <name type="scientific">Terribacillus saccharophilus</name>
    <dbReference type="NCBI Taxonomy" id="361277"/>
    <lineage>
        <taxon>Bacteria</taxon>
        <taxon>Bacillati</taxon>
        <taxon>Bacillota</taxon>
        <taxon>Bacilli</taxon>
        <taxon>Bacillales</taxon>
        <taxon>Bacillaceae</taxon>
        <taxon>Terribacillus</taxon>
    </lineage>
</organism>
<dbReference type="SUPFAM" id="SSF55811">
    <property type="entry name" value="Nudix"/>
    <property type="match status" value="1"/>
</dbReference>
<gene>
    <name evidence="3" type="ORF">CHI12_07455</name>
</gene>
<dbReference type="InterPro" id="IPR000086">
    <property type="entry name" value="NUDIX_hydrolase_dom"/>
</dbReference>
<comment type="caution">
    <text evidence="3">The sequence shown here is derived from an EMBL/GenBank/DDBJ whole genome shotgun (WGS) entry which is preliminary data.</text>
</comment>
<dbReference type="Proteomes" id="UP000216475">
    <property type="component" value="Unassembled WGS sequence"/>
</dbReference>
<evidence type="ECO:0000256" key="1">
    <source>
        <dbReference type="ARBA" id="ARBA00022801"/>
    </source>
</evidence>
<accession>A0A268HDM9</accession>
<dbReference type="Gene3D" id="3.90.79.10">
    <property type="entry name" value="Nucleoside Triphosphate Pyrophosphohydrolase"/>
    <property type="match status" value="1"/>
</dbReference>